<dbReference type="GO" id="GO:0016020">
    <property type="term" value="C:membrane"/>
    <property type="evidence" value="ECO:0007669"/>
    <property type="project" value="InterPro"/>
</dbReference>
<gene>
    <name evidence="4" type="ORF">CIL03_14630</name>
</gene>
<keyword evidence="1" id="KW-0812">Transmembrane</keyword>
<dbReference type="Pfam" id="PF09922">
    <property type="entry name" value="LiaF-like_C"/>
    <property type="match status" value="1"/>
</dbReference>
<feature type="transmembrane region" description="Helical" evidence="1">
    <location>
        <begin position="94"/>
        <end position="111"/>
    </location>
</feature>
<evidence type="ECO:0000259" key="2">
    <source>
        <dbReference type="Pfam" id="PF09922"/>
    </source>
</evidence>
<evidence type="ECO:0000313" key="4">
    <source>
        <dbReference type="EMBL" id="OZU87934.1"/>
    </source>
</evidence>
<feature type="domain" description="Cell wall-active antibiotics response LiaF-like C-terminal" evidence="2">
    <location>
        <begin position="140"/>
        <end position="251"/>
    </location>
</feature>
<dbReference type="PIRSF" id="PIRSF031509">
    <property type="entry name" value="Cell_wall_LiaF/YvqF"/>
    <property type="match status" value="1"/>
</dbReference>
<organism evidence="4 5">
    <name type="scientific">Virgibacillus indicus</name>
    <dbReference type="NCBI Taxonomy" id="2024554"/>
    <lineage>
        <taxon>Bacteria</taxon>
        <taxon>Bacillati</taxon>
        <taxon>Bacillota</taxon>
        <taxon>Bacilli</taxon>
        <taxon>Bacillales</taxon>
        <taxon>Bacillaceae</taxon>
        <taxon>Virgibacillus</taxon>
    </lineage>
</organism>
<comment type="caution">
    <text evidence="4">The sequence shown here is derived from an EMBL/GenBank/DDBJ whole genome shotgun (WGS) entry which is preliminary data.</text>
</comment>
<dbReference type="Pfam" id="PF22570">
    <property type="entry name" value="LiaF-TM"/>
    <property type="match status" value="1"/>
</dbReference>
<keyword evidence="1" id="KW-0472">Membrane</keyword>
<feature type="transmembrane region" description="Helical" evidence="1">
    <location>
        <begin position="65"/>
        <end position="88"/>
    </location>
</feature>
<accession>A0A265N8Z3</accession>
<dbReference type="RefSeq" id="WP_094886622.1">
    <property type="nucleotide sequence ID" value="NZ_NPMS01000007.1"/>
</dbReference>
<dbReference type="InterPro" id="IPR016975">
    <property type="entry name" value="Cell_wall_LiaF"/>
</dbReference>
<dbReference type="InterPro" id="IPR024425">
    <property type="entry name" value="LiaF-like_C"/>
</dbReference>
<dbReference type="NCBIfam" id="NF040535">
    <property type="entry name" value="LiaF_C_term"/>
    <property type="match status" value="1"/>
</dbReference>
<proteinExistence type="predicted"/>
<feature type="transmembrane region" description="Helical" evidence="1">
    <location>
        <begin position="34"/>
        <end position="53"/>
    </location>
</feature>
<reference evidence="4 5" key="1">
    <citation type="submission" date="2017-08" db="EMBL/GenBank/DDBJ databases">
        <title>Virgibacillus indicus sp. nov. and Virgibacillus profoundi sp. nov, two moderately halophilic bacteria isolated from marine sediment by using the Microfluidic Streak Plate.</title>
        <authorList>
            <person name="Xu B."/>
            <person name="Hu B."/>
            <person name="Wang J."/>
            <person name="Zhu Y."/>
            <person name="Huang L."/>
            <person name="Du W."/>
            <person name="Huang Y."/>
        </authorList>
    </citation>
    <scope>NUCLEOTIDE SEQUENCE [LARGE SCALE GENOMIC DNA]</scope>
    <source>
        <strain evidence="4 5">IO3-P2-C2</strain>
    </source>
</reference>
<evidence type="ECO:0008006" key="6">
    <source>
        <dbReference type="Google" id="ProtNLM"/>
    </source>
</evidence>
<feature type="domain" description="LiaF transmembrane" evidence="3">
    <location>
        <begin position="8"/>
        <end position="111"/>
    </location>
</feature>
<dbReference type="EMBL" id="NPMS01000007">
    <property type="protein sequence ID" value="OZU87934.1"/>
    <property type="molecule type" value="Genomic_DNA"/>
</dbReference>
<dbReference type="InterPro" id="IPR054331">
    <property type="entry name" value="LiaF_TM"/>
</dbReference>
<evidence type="ECO:0000256" key="1">
    <source>
        <dbReference type="SAM" id="Phobius"/>
    </source>
</evidence>
<keyword evidence="5" id="KW-1185">Reference proteome</keyword>
<name>A0A265N8Z3_9BACI</name>
<evidence type="ECO:0000259" key="3">
    <source>
        <dbReference type="Pfam" id="PF22570"/>
    </source>
</evidence>
<dbReference type="AlphaFoldDB" id="A0A265N8Z3"/>
<sequence>MSRMLRYFLAICLIGLGFMLVFANLGMVDFDINTLWIHIYPVFFVVIGLKWLIDFFRKKGNSWFWGSFFLAFGTLLLLDRFEIITFHFKDVLKLWPLLIIYFGFLLIRGGGKTIIIHRNKDDYNEKYFDKKYYNKGSFTIEDLEYNQPNWKVEPMKLNKLAGDFYFDFSKAFIPEKEIPIRVSSLAGDVHILMPENVEFRIDASVKAGELIILDQRADGVNNSVYYETENYKESVRKLDFKVKLKAGSIRVDRV</sequence>
<evidence type="ECO:0000313" key="5">
    <source>
        <dbReference type="Proteomes" id="UP000216498"/>
    </source>
</evidence>
<protein>
    <recommendedName>
        <fullName evidence="6">Cell wall-active antibiotics response LiaF-like C-terminal domain-containing protein</fullName>
    </recommendedName>
</protein>
<keyword evidence="1" id="KW-1133">Transmembrane helix</keyword>
<dbReference type="OrthoDB" id="1953204at2"/>
<feature type="transmembrane region" description="Helical" evidence="1">
    <location>
        <begin position="7"/>
        <end position="28"/>
    </location>
</feature>
<dbReference type="InterPro" id="IPR047793">
    <property type="entry name" value="LiaF_C"/>
</dbReference>
<dbReference type="Proteomes" id="UP000216498">
    <property type="component" value="Unassembled WGS sequence"/>
</dbReference>